<evidence type="ECO:0000313" key="4">
    <source>
        <dbReference type="Proteomes" id="UP000232062"/>
    </source>
</evidence>
<dbReference type="Gene3D" id="3.30.420.10">
    <property type="entry name" value="Ribonuclease H-like superfamily/Ribonuclease H"/>
    <property type="match status" value="1"/>
</dbReference>
<dbReference type="InterPro" id="IPR047797">
    <property type="entry name" value="ISNCY_transpos"/>
</dbReference>
<comment type="caution">
    <text evidence="3">The sequence shown here is derived from an EMBL/GenBank/DDBJ whole genome shotgun (WGS) entry which is preliminary data.</text>
</comment>
<dbReference type="NCBIfam" id="NF033594">
    <property type="entry name" value="transpos_ISNCY_2"/>
    <property type="match status" value="1"/>
</dbReference>
<proteinExistence type="predicted"/>
<dbReference type="InterPro" id="IPR036397">
    <property type="entry name" value="RNaseH_sf"/>
</dbReference>
<dbReference type="PANTHER" id="PTHR35004:SF7">
    <property type="entry name" value="INTEGRASE PROTEIN"/>
    <property type="match status" value="1"/>
</dbReference>
<dbReference type="PROSITE" id="PS50994">
    <property type="entry name" value="INTEGRASE"/>
    <property type="match status" value="1"/>
</dbReference>
<dbReference type="AlphaFoldDB" id="A0A2M9W9P3"/>
<evidence type="ECO:0000256" key="1">
    <source>
        <dbReference type="SAM" id="MobiDB-lite"/>
    </source>
</evidence>
<dbReference type="InterPro" id="IPR055247">
    <property type="entry name" value="InsJ-like_HTH"/>
</dbReference>
<dbReference type="InterPro" id="IPR001584">
    <property type="entry name" value="Integrase_cat-core"/>
</dbReference>
<gene>
    <name evidence="3" type="ORF">PRCB_18490</name>
</gene>
<dbReference type="GO" id="GO:0003676">
    <property type="term" value="F:nucleic acid binding"/>
    <property type="evidence" value="ECO:0007669"/>
    <property type="project" value="InterPro"/>
</dbReference>
<protein>
    <submittedName>
        <fullName evidence="3">ISNCY family transposase</fullName>
    </submittedName>
</protein>
<accession>A0A2M9W9P3</accession>
<evidence type="ECO:0000313" key="3">
    <source>
        <dbReference type="EMBL" id="PJZ04251.1"/>
    </source>
</evidence>
<dbReference type="Pfam" id="PF13518">
    <property type="entry name" value="HTH_28"/>
    <property type="match status" value="1"/>
</dbReference>
<evidence type="ECO:0000259" key="2">
    <source>
        <dbReference type="PROSITE" id="PS50994"/>
    </source>
</evidence>
<dbReference type="SUPFAM" id="SSF53098">
    <property type="entry name" value="Ribonuclease H-like"/>
    <property type="match status" value="1"/>
</dbReference>
<name>A0A2M9W9P3_9GAMM</name>
<feature type="domain" description="Integrase catalytic" evidence="2">
    <location>
        <begin position="132"/>
        <end position="317"/>
    </location>
</feature>
<dbReference type="EMBL" id="PIQI01000025">
    <property type="protein sequence ID" value="PJZ04251.1"/>
    <property type="molecule type" value="Genomic_DNA"/>
</dbReference>
<sequence length="462" mass="52613">MTAYGSECFTMNEVNRLKILQDVIDGLLTTSHASLRLGITDRHCRRLLARYRESGPLALANRRRGLRGNRQLVPGLAELALGIIRDNYADFGPTLACEKLAELHDVVLAKETVRQLMVRAGLWIPRKMRAPRVQQPRYRRACVGELIQIDGCDHRWFEERGPACTLLVYVDDATSRLMQLHFVKSESTFTYFDATRGYLEQHGKPLAFYSDKASIFRINNKNAAGGDGQTQFGRAMNELNITGICANTSSAKGRVERAHLTLQDRLVKELRLRKISTPEAANAFAAEFMADYNRRFSKAPRHDFDVHRPLDAGDNLEQIFTWREPRRVSKSLTVQYDKTLYLLEDNEKSRRVMGKYIEVYHYPDGRITLWGNNAALPCSAYDRLAEVDQGAIVENKRLGHALAAAKLIQDKRDNTRSLSVPTTHRTRKKDPTRKPQRALNENDLLEALADLQTRSQEIFGKT</sequence>
<dbReference type="RefSeq" id="WP_100703066.1">
    <property type="nucleotide sequence ID" value="NZ_MLFP01000008.1"/>
</dbReference>
<dbReference type="InterPro" id="IPR009057">
    <property type="entry name" value="Homeodomain-like_sf"/>
</dbReference>
<dbReference type="PANTHER" id="PTHR35004">
    <property type="entry name" value="TRANSPOSASE RV3428C-RELATED"/>
    <property type="match status" value="1"/>
</dbReference>
<dbReference type="SUPFAM" id="SSF46689">
    <property type="entry name" value="Homeodomain-like"/>
    <property type="match status" value="1"/>
</dbReference>
<keyword evidence="4" id="KW-1185">Reference proteome</keyword>
<feature type="compositionally biased region" description="Basic residues" evidence="1">
    <location>
        <begin position="424"/>
        <end position="435"/>
    </location>
</feature>
<reference evidence="3 4" key="1">
    <citation type="submission" date="2017-11" db="EMBL/GenBank/DDBJ databases">
        <title>The genome sequence of Pantoea rodasii DSM 26611.</title>
        <authorList>
            <person name="Gao J."/>
            <person name="Mao X."/>
            <person name="Sun J."/>
        </authorList>
    </citation>
    <scope>NUCLEOTIDE SEQUENCE [LARGE SCALE GENOMIC DNA]</scope>
    <source>
        <strain evidence="3 4">DSM 26611</strain>
    </source>
</reference>
<feature type="region of interest" description="Disordered" evidence="1">
    <location>
        <begin position="413"/>
        <end position="435"/>
    </location>
</feature>
<dbReference type="InterPro" id="IPR012337">
    <property type="entry name" value="RNaseH-like_sf"/>
</dbReference>
<organism evidence="3 4">
    <name type="scientific">Pantoea rodasii</name>
    <dbReference type="NCBI Taxonomy" id="1076549"/>
    <lineage>
        <taxon>Bacteria</taxon>
        <taxon>Pseudomonadati</taxon>
        <taxon>Pseudomonadota</taxon>
        <taxon>Gammaproteobacteria</taxon>
        <taxon>Enterobacterales</taxon>
        <taxon>Erwiniaceae</taxon>
        <taxon>Pantoea</taxon>
    </lineage>
</organism>
<dbReference type="OrthoDB" id="5655881at2"/>
<dbReference type="Proteomes" id="UP000232062">
    <property type="component" value="Unassembled WGS sequence"/>
</dbReference>
<dbReference type="GO" id="GO:0015074">
    <property type="term" value="P:DNA integration"/>
    <property type="evidence" value="ECO:0007669"/>
    <property type="project" value="InterPro"/>
</dbReference>